<proteinExistence type="predicted"/>
<dbReference type="GO" id="GO:0030313">
    <property type="term" value="C:cell envelope"/>
    <property type="evidence" value="ECO:0007669"/>
    <property type="project" value="UniProtKB-SubCell"/>
</dbReference>
<evidence type="ECO:0000259" key="5">
    <source>
        <dbReference type="Pfam" id="PF25881"/>
    </source>
</evidence>
<dbReference type="RefSeq" id="WP_189489566.1">
    <property type="nucleotide sequence ID" value="NZ_BMZO01000005.1"/>
</dbReference>
<evidence type="ECO:0000313" key="7">
    <source>
        <dbReference type="Proteomes" id="UP000641137"/>
    </source>
</evidence>
<feature type="coiled-coil region" evidence="3">
    <location>
        <begin position="63"/>
        <end position="125"/>
    </location>
</feature>
<dbReference type="Pfam" id="PF25881">
    <property type="entry name" value="HH_YBHG"/>
    <property type="match status" value="1"/>
</dbReference>
<dbReference type="InterPro" id="IPR059052">
    <property type="entry name" value="HH_YbhG-like"/>
</dbReference>
<keyword evidence="4" id="KW-0732">Signal</keyword>
<reference evidence="6" key="1">
    <citation type="journal article" date="2014" name="Int. J. Syst. Evol. Microbiol.">
        <title>Complete genome sequence of Corynebacterium casei LMG S-19264T (=DSM 44701T), isolated from a smear-ripened cheese.</title>
        <authorList>
            <consortium name="US DOE Joint Genome Institute (JGI-PGF)"/>
            <person name="Walter F."/>
            <person name="Albersmeier A."/>
            <person name="Kalinowski J."/>
            <person name="Ruckert C."/>
        </authorList>
    </citation>
    <scope>NUCLEOTIDE SEQUENCE</scope>
    <source>
        <strain evidence="6">KCTC 42097</strain>
    </source>
</reference>
<protein>
    <submittedName>
        <fullName evidence="6">Hemolysin secretion protein D</fullName>
    </submittedName>
</protein>
<keyword evidence="2 3" id="KW-0175">Coiled coil</keyword>
<comment type="subcellular location">
    <subcellularLocation>
        <location evidence="1">Cell envelope</location>
    </subcellularLocation>
</comment>
<dbReference type="Proteomes" id="UP000641137">
    <property type="component" value="Unassembled WGS sequence"/>
</dbReference>
<dbReference type="Gene3D" id="1.10.287.470">
    <property type="entry name" value="Helix hairpin bin"/>
    <property type="match status" value="2"/>
</dbReference>
<dbReference type="PANTHER" id="PTHR32347:SF23">
    <property type="entry name" value="BLL5650 PROTEIN"/>
    <property type="match status" value="1"/>
</dbReference>
<feature type="domain" description="YbhG-like alpha-helical hairpin" evidence="5">
    <location>
        <begin position="63"/>
        <end position="187"/>
    </location>
</feature>
<feature type="chain" id="PRO_5035272496" evidence="4">
    <location>
        <begin position="19"/>
        <end position="316"/>
    </location>
</feature>
<dbReference type="EMBL" id="BMZO01000005">
    <property type="protein sequence ID" value="GHC70513.1"/>
    <property type="molecule type" value="Genomic_DNA"/>
</dbReference>
<evidence type="ECO:0000256" key="1">
    <source>
        <dbReference type="ARBA" id="ARBA00004196"/>
    </source>
</evidence>
<accession>A0A8J3DI86</accession>
<evidence type="ECO:0000256" key="2">
    <source>
        <dbReference type="ARBA" id="ARBA00023054"/>
    </source>
</evidence>
<sequence>MSILCALPLAASLFGACAAPAPLAVGYVEGDFVQVAPIEAAQLRELSVRRGDRVAQGDVLGRLEDTDARNKLAEAEAALAQAQANLADLKIGKRPEEIAVLEATLASARAQKQDADRNLERARDLLSRGTTSQAEFDRAQTNAQIADAALGEAQANLNVARLPARPEAIKAAEKQAEQAQAQLEQAKWLLSQRTLTAPADGRVDDVIRNPGDIAGPSAPVLSMLPDGAVKLRFYVPETEFSSLRLGAELAVSCNGCAQGMIAKVSYISSDPEFTPPVIYSLERRQKLVYLIEARAEGEATRLQPGQIIDARLRTGG</sequence>
<comment type="caution">
    <text evidence="6">The sequence shown here is derived from an EMBL/GenBank/DDBJ whole genome shotgun (WGS) entry which is preliminary data.</text>
</comment>
<dbReference type="InterPro" id="IPR050465">
    <property type="entry name" value="UPF0194_transport"/>
</dbReference>
<gene>
    <name evidence="6" type="ORF">GCM10010136_16890</name>
</gene>
<dbReference type="SUPFAM" id="SSF111369">
    <property type="entry name" value="HlyD-like secretion proteins"/>
    <property type="match status" value="2"/>
</dbReference>
<dbReference type="Gene3D" id="2.40.50.100">
    <property type="match status" value="2"/>
</dbReference>
<dbReference type="AlphaFoldDB" id="A0A8J3DI86"/>
<evidence type="ECO:0000256" key="4">
    <source>
        <dbReference type="SAM" id="SignalP"/>
    </source>
</evidence>
<dbReference type="Gene3D" id="2.40.30.170">
    <property type="match status" value="1"/>
</dbReference>
<feature type="signal peptide" evidence="4">
    <location>
        <begin position="1"/>
        <end position="18"/>
    </location>
</feature>
<evidence type="ECO:0000256" key="3">
    <source>
        <dbReference type="SAM" id="Coils"/>
    </source>
</evidence>
<evidence type="ECO:0000313" key="6">
    <source>
        <dbReference type="EMBL" id="GHC70513.1"/>
    </source>
</evidence>
<keyword evidence="7" id="KW-1185">Reference proteome</keyword>
<dbReference type="PANTHER" id="PTHR32347">
    <property type="entry name" value="EFFLUX SYSTEM COMPONENT YKNX-RELATED"/>
    <property type="match status" value="1"/>
</dbReference>
<reference evidence="6" key="2">
    <citation type="submission" date="2020-09" db="EMBL/GenBank/DDBJ databases">
        <authorList>
            <person name="Sun Q."/>
            <person name="Kim S."/>
        </authorList>
    </citation>
    <scope>NUCLEOTIDE SEQUENCE</scope>
    <source>
        <strain evidence="6">KCTC 42097</strain>
    </source>
</reference>
<name>A0A8J3DI86_9HYPH</name>
<organism evidence="6 7">
    <name type="scientific">Limoniibacter endophyticus</name>
    <dbReference type="NCBI Taxonomy" id="1565040"/>
    <lineage>
        <taxon>Bacteria</taxon>
        <taxon>Pseudomonadati</taxon>
        <taxon>Pseudomonadota</taxon>
        <taxon>Alphaproteobacteria</taxon>
        <taxon>Hyphomicrobiales</taxon>
        <taxon>Bartonellaceae</taxon>
        <taxon>Limoniibacter</taxon>
    </lineage>
</organism>